<proteinExistence type="predicted"/>
<dbReference type="HOGENOM" id="CLU_051078_1_1_12"/>
<dbReference type="Proteomes" id="UP000009222">
    <property type="component" value="Chromosome"/>
</dbReference>
<dbReference type="FunCoup" id="F5YA17">
    <property type="interactions" value="25"/>
</dbReference>
<feature type="transmembrane region" description="Helical" evidence="6">
    <location>
        <begin position="256"/>
        <end position="276"/>
    </location>
</feature>
<keyword evidence="5" id="KW-0862">Zinc</keyword>
<name>F5YA17_LEAAZ</name>
<feature type="transmembrane region" description="Helical" evidence="6">
    <location>
        <begin position="180"/>
        <end position="198"/>
    </location>
</feature>
<keyword evidence="3 6" id="KW-1133">Transmembrane helix</keyword>
<dbReference type="KEGG" id="taz:TREAZ_2046"/>
<dbReference type="InterPro" id="IPR004254">
    <property type="entry name" value="AdipoR/HlyIII-related"/>
</dbReference>
<evidence type="ECO:0000256" key="5">
    <source>
        <dbReference type="PIRSR" id="PIRSR604254-1"/>
    </source>
</evidence>
<feature type="transmembrane region" description="Helical" evidence="6">
    <location>
        <begin position="204"/>
        <end position="223"/>
    </location>
</feature>
<feature type="binding site" evidence="5">
    <location>
        <position position="255"/>
    </location>
    <ligand>
        <name>Zn(2+)</name>
        <dbReference type="ChEBI" id="CHEBI:29105"/>
    </ligand>
</feature>
<evidence type="ECO:0000256" key="1">
    <source>
        <dbReference type="ARBA" id="ARBA00004141"/>
    </source>
</evidence>
<dbReference type="STRING" id="545695.TREAZ_2046"/>
<dbReference type="EMBL" id="CP001841">
    <property type="protein sequence ID" value="AEF81478.1"/>
    <property type="molecule type" value="Genomic_DNA"/>
</dbReference>
<dbReference type="eggNOG" id="COG1272">
    <property type="taxonomic scope" value="Bacteria"/>
</dbReference>
<feature type="binding site" evidence="5">
    <location>
        <position position="108"/>
    </location>
    <ligand>
        <name>Zn(2+)</name>
        <dbReference type="ChEBI" id="CHEBI:29105"/>
    </ligand>
</feature>
<feature type="transmembrane region" description="Helical" evidence="6">
    <location>
        <begin position="121"/>
        <end position="143"/>
    </location>
</feature>
<sequence length="277" mass="30346">MINYCFIVMPSVAVLQPDDGTGVLIGMKTWQHTKTLTQILPYQTLGEEIANSLLHGFGALLGAAGLVLLVLRAQGFLGGNGGGGRATTSYVIFAAAMTCMFLASTLYHAHQRPEIKRIFRVFDHQAIYLFIAGTYTPLCLIGLRGPLGWTLFGIEWALAITGIVLYGVGCKALKKMELTVYLLMGWAIVGGCIPLARALPPRSLLLLAAGGVFYTLGTVWYALGRRRNVRFNTPKEPAPMENAGVFQKKSDRGAHVTWHVFVLLGALCHWWSIWFMS</sequence>
<dbReference type="InParanoid" id="F5YA17"/>
<dbReference type="PANTHER" id="PTHR20855:SF3">
    <property type="entry name" value="LD03007P"/>
    <property type="match status" value="1"/>
</dbReference>
<dbReference type="AlphaFoldDB" id="F5YA17"/>
<dbReference type="GO" id="GO:0016020">
    <property type="term" value="C:membrane"/>
    <property type="evidence" value="ECO:0007669"/>
    <property type="project" value="UniProtKB-SubCell"/>
</dbReference>
<organism evidence="7 8">
    <name type="scientific">Leadbettera azotonutricia (strain ATCC BAA-888 / DSM 13862 / ZAS-9)</name>
    <name type="common">Treponema azotonutricium</name>
    <dbReference type="NCBI Taxonomy" id="545695"/>
    <lineage>
        <taxon>Bacteria</taxon>
        <taxon>Pseudomonadati</taxon>
        <taxon>Spirochaetota</taxon>
        <taxon>Spirochaetia</taxon>
        <taxon>Spirochaetales</taxon>
        <taxon>Breznakiellaceae</taxon>
        <taxon>Leadbettera</taxon>
    </lineage>
</organism>
<evidence type="ECO:0000313" key="7">
    <source>
        <dbReference type="EMBL" id="AEF81478.1"/>
    </source>
</evidence>
<dbReference type="Pfam" id="PF03006">
    <property type="entry name" value="HlyIII"/>
    <property type="match status" value="1"/>
</dbReference>
<dbReference type="RefSeq" id="WP_015710003.1">
    <property type="nucleotide sequence ID" value="NC_015577.1"/>
</dbReference>
<reference evidence="8" key="1">
    <citation type="submission" date="2009-12" db="EMBL/GenBank/DDBJ databases">
        <title>Complete sequence of Treponema azotonutricium strain ZAS-9.</title>
        <authorList>
            <person name="Tetu S.G."/>
            <person name="Matson E."/>
            <person name="Ren Q."/>
            <person name="Seshadri R."/>
            <person name="Elbourne L."/>
            <person name="Hassan K.A."/>
            <person name="Durkin A."/>
            <person name="Radune D."/>
            <person name="Mohamoud Y."/>
            <person name="Shay R."/>
            <person name="Jin S."/>
            <person name="Zhang X."/>
            <person name="Lucey K."/>
            <person name="Ballor N.R."/>
            <person name="Ottesen E."/>
            <person name="Rosenthal R."/>
            <person name="Allen A."/>
            <person name="Leadbetter J.R."/>
            <person name="Paulsen I.T."/>
        </authorList>
    </citation>
    <scope>NUCLEOTIDE SEQUENCE [LARGE SCALE GENOMIC DNA]</scope>
    <source>
        <strain evidence="8">ATCC BAA-888 / DSM 13862 / ZAS-9</strain>
    </source>
</reference>
<evidence type="ECO:0000256" key="6">
    <source>
        <dbReference type="SAM" id="Phobius"/>
    </source>
</evidence>
<dbReference type="PANTHER" id="PTHR20855">
    <property type="entry name" value="ADIPOR/PROGESTIN RECEPTOR-RELATED"/>
    <property type="match status" value="1"/>
</dbReference>
<comment type="subcellular location">
    <subcellularLocation>
        <location evidence="1">Membrane</location>
        <topology evidence="1">Multi-pass membrane protein</topology>
    </subcellularLocation>
</comment>
<keyword evidence="5" id="KW-0479">Metal-binding</keyword>
<evidence type="ECO:0000256" key="2">
    <source>
        <dbReference type="ARBA" id="ARBA00022692"/>
    </source>
</evidence>
<keyword evidence="2 6" id="KW-0812">Transmembrane</keyword>
<keyword evidence="4 6" id="KW-0472">Membrane</keyword>
<dbReference type="GO" id="GO:0046872">
    <property type="term" value="F:metal ion binding"/>
    <property type="evidence" value="ECO:0007669"/>
    <property type="project" value="UniProtKB-KW"/>
</dbReference>
<keyword evidence="8" id="KW-1185">Reference proteome</keyword>
<evidence type="ECO:0000256" key="4">
    <source>
        <dbReference type="ARBA" id="ARBA00023136"/>
    </source>
</evidence>
<gene>
    <name evidence="7" type="ordered locus">TREAZ_2046</name>
</gene>
<feature type="transmembrane region" description="Helical" evidence="6">
    <location>
        <begin position="53"/>
        <end position="71"/>
    </location>
</feature>
<evidence type="ECO:0000256" key="3">
    <source>
        <dbReference type="ARBA" id="ARBA00022989"/>
    </source>
</evidence>
<reference evidence="7 8" key="2">
    <citation type="journal article" date="2011" name="ISME J.">
        <title>RNA-seq reveals cooperative metabolic interactions between two termite-gut spirochete species in co-culture.</title>
        <authorList>
            <person name="Rosenthal A.Z."/>
            <person name="Matson E.G."/>
            <person name="Eldar A."/>
            <person name="Leadbetter J.R."/>
        </authorList>
    </citation>
    <scope>NUCLEOTIDE SEQUENCE [LARGE SCALE GENOMIC DNA]</scope>
    <source>
        <strain evidence="8">ATCC BAA-888 / DSM 13862 / ZAS-9</strain>
    </source>
</reference>
<protein>
    <submittedName>
        <fullName evidence="7">Hemolysin-3</fullName>
    </submittedName>
</protein>
<evidence type="ECO:0000313" key="8">
    <source>
        <dbReference type="Proteomes" id="UP000009222"/>
    </source>
</evidence>
<feature type="transmembrane region" description="Helical" evidence="6">
    <location>
        <begin position="149"/>
        <end position="168"/>
    </location>
</feature>
<feature type="binding site" evidence="5">
    <location>
        <position position="259"/>
    </location>
    <ligand>
        <name>Zn(2+)</name>
        <dbReference type="ChEBI" id="CHEBI:29105"/>
    </ligand>
</feature>
<feature type="transmembrane region" description="Helical" evidence="6">
    <location>
        <begin position="91"/>
        <end position="109"/>
    </location>
</feature>
<accession>F5YA17</accession>